<feature type="region of interest" description="Disordered" evidence="1">
    <location>
        <begin position="38"/>
        <end position="107"/>
    </location>
</feature>
<keyword evidence="3" id="KW-1185">Reference proteome</keyword>
<proteinExistence type="predicted"/>
<dbReference type="EMBL" id="JBEYBF010000003">
    <property type="protein sequence ID" value="MEU1951670.1"/>
    <property type="molecule type" value="Genomic_DNA"/>
</dbReference>
<reference evidence="2 3" key="1">
    <citation type="submission" date="2024-06" db="EMBL/GenBank/DDBJ databases">
        <title>The Natural Products Discovery Center: Release of the First 8490 Sequenced Strains for Exploring Actinobacteria Biosynthetic Diversity.</title>
        <authorList>
            <person name="Kalkreuter E."/>
            <person name="Kautsar S.A."/>
            <person name="Yang D."/>
            <person name="Bader C.D."/>
            <person name="Teijaro C.N."/>
            <person name="Fluegel L."/>
            <person name="Davis C.M."/>
            <person name="Simpson J.R."/>
            <person name="Lauterbach L."/>
            <person name="Steele A.D."/>
            <person name="Gui C."/>
            <person name="Meng S."/>
            <person name="Li G."/>
            <person name="Viehrig K."/>
            <person name="Ye F."/>
            <person name="Su P."/>
            <person name="Kiefer A.F."/>
            <person name="Nichols A."/>
            <person name="Cepeda A.J."/>
            <person name="Yan W."/>
            <person name="Fan B."/>
            <person name="Jiang Y."/>
            <person name="Adhikari A."/>
            <person name="Zheng C.-J."/>
            <person name="Schuster L."/>
            <person name="Cowan T.M."/>
            <person name="Smanski M.J."/>
            <person name="Chevrette M.G."/>
            <person name="De Carvalho L.P.S."/>
            <person name="Shen B."/>
        </authorList>
    </citation>
    <scope>NUCLEOTIDE SEQUENCE [LARGE SCALE GENOMIC DNA]</scope>
    <source>
        <strain evidence="2 3">NPDC019708</strain>
    </source>
</reference>
<accession>A0ABV2WLA9</accession>
<gene>
    <name evidence="2" type="ORF">ABZ510_07385</name>
</gene>
<comment type="caution">
    <text evidence="2">The sequence shown here is derived from an EMBL/GenBank/DDBJ whole genome shotgun (WGS) entry which is preliminary data.</text>
</comment>
<name>A0ABV2WLA9_9NOCA</name>
<dbReference type="Proteomes" id="UP001550628">
    <property type="component" value="Unassembled WGS sequence"/>
</dbReference>
<feature type="compositionally biased region" description="Low complexity" evidence="1">
    <location>
        <begin position="38"/>
        <end position="52"/>
    </location>
</feature>
<evidence type="ECO:0000313" key="3">
    <source>
        <dbReference type="Proteomes" id="UP001550628"/>
    </source>
</evidence>
<organism evidence="2 3">
    <name type="scientific">Nocardia rhamnosiphila</name>
    <dbReference type="NCBI Taxonomy" id="426716"/>
    <lineage>
        <taxon>Bacteria</taxon>
        <taxon>Bacillati</taxon>
        <taxon>Actinomycetota</taxon>
        <taxon>Actinomycetes</taxon>
        <taxon>Mycobacteriales</taxon>
        <taxon>Nocardiaceae</taxon>
        <taxon>Nocardia</taxon>
    </lineage>
</organism>
<evidence type="ECO:0000313" key="2">
    <source>
        <dbReference type="EMBL" id="MEU1951670.1"/>
    </source>
</evidence>
<dbReference type="RefSeq" id="WP_356953681.1">
    <property type="nucleotide sequence ID" value="NZ_JBEYBD010000001.1"/>
</dbReference>
<feature type="compositionally biased region" description="Gly residues" evidence="1">
    <location>
        <begin position="53"/>
        <end position="63"/>
    </location>
</feature>
<evidence type="ECO:0000256" key="1">
    <source>
        <dbReference type="SAM" id="MobiDB-lite"/>
    </source>
</evidence>
<sequence>MSDIAIVEIGCRFGGGTDSPESAELILTTDPAAGSAAALRAANGNSAAESGTAPGGGENGTSGNGHTAYRTGSGGIPAPARVPANGAGDARPEGSTGDVLVAEEARS</sequence>
<protein>
    <submittedName>
        <fullName evidence="2">Uncharacterized protein</fullName>
    </submittedName>
</protein>